<feature type="binding site" evidence="6">
    <location>
        <position position="260"/>
    </location>
    <ligand>
        <name>substrate</name>
    </ligand>
</feature>
<dbReference type="GO" id="GO:0000271">
    <property type="term" value="P:polysaccharide biosynthetic process"/>
    <property type="evidence" value="ECO:0007669"/>
    <property type="project" value="InterPro"/>
</dbReference>
<dbReference type="Gene3D" id="3.40.50.720">
    <property type="entry name" value="NAD(P)-binding Rossmann-like Domain"/>
    <property type="match status" value="2"/>
</dbReference>
<dbReference type="InterPro" id="IPR028357">
    <property type="entry name" value="UDPglc_DH_bac"/>
</dbReference>
<evidence type="ECO:0000313" key="11">
    <source>
        <dbReference type="Proteomes" id="UP000178700"/>
    </source>
</evidence>
<dbReference type="PANTHER" id="PTHR43750">
    <property type="entry name" value="UDP-GLUCOSE 6-DEHYDROGENASE TUAD"/>
    <property type="match status" value="1"/>
</dbReference>
<dbReference type="EMBL" id="MFTJ01000032">
    <property type="protein sequence ID" value="OGI65028.1"/>
    <property type="molecule type" value="Genomic_DNA"/>
</dbReference>
<feature type="domain" description="UDP-glucose/GDP-mannose dehydrogenase dimerisation" evidence="8">
    <location>
        <begin position="201"/>
        <end position="293"/>
    </location>
</feature>
<feature type="binding site" evidence="7">
    <location>
        <position position="266"/>
    </location>
    <ligand>
        <name>NAD(+)</name>
        <dbReference type="ChEBI" id="CHEBI:57540"/>
    </ligand>
</feature>
<dbReference type="PIRSF" id="PIRSF000124">
    <property type="entry name" value="UDPglc_GDPman_dh"/>
    <property type="match status" value="1"/>
</dbReference>
<dbReference type="GO" id="GO:0003979">
    <property type="term" value="F:UDP-glucose 6-dehydrogenase activity"/>
    <property type="evidence" value="ECO:0007669"/>
    <property type="project" value="UniProtKB-EC"/>
</dbReference>
<dbReference type="SUPFAM" id="SSF48179">
    <property type="entry name" value="6-phosphogluconate dehydrogenase C-terminal domain-like"/>
    <property type="match status" value="1"/>
</dbReference>
<sequence length="313" mass="34608">MKISIFGTGYVGLVTGASLASLGHEVLCVDVDAAKIELLQRGVLSFFEPGLREIVQLNIEKKRLQFTTDIVKGVQFGDAIFNCVGTPEKEDGAADLQYVFQVAEMVARHAGQEYKVLINKSTVPPGTARECAMRMKRVNSGCEVEMVSNPEFLKQGNAVYDFNHPDKIVVGAESVKAFQVLQKVYHGLLKMYMPLIETNWETAEMIKYANNVFLATKISYVNELANICDHMGADIKTVTKAIGMDQRIGTKFLNAGIGYGGSCFPKDVRAIIAVAKEKGYTPELFEEVDNFNERQKVVLLPRILAELKRVSGN</sequence>
<dbReference type="InterPro" id="IPR014026">
    <property type="entry name" value="UDP-Glc/GDP-Man_DH_dimer"/>
</dbReference>
<feature type="binding site" evidence="7">
    <location>
        <position position="35"/>
    </location>
    <ligand>
        <name>NAD(+)</name>
        <dbReference type="ChEBI" id="CHEBI:57540"/>
    </ligand>
</feature>
<dbReference type="Proteomes" id="UP000178700">
    <property type="component" value="Unassembled WGS sequence"/>
</dbReference>
<feature type="binding site" evidence="6">
    <location>
        <begin position="252"/>
        <end position="256"/>
    </location>
    <ligand>
        <name>substrate</name>
    </ligand>
</feature>
<dbReference type="NCBIfam" id="TIGR03026">
    <property type="entry name" value="NDP-sugDHase"/>
    <property type="match status" value="1"/>
</dbReference>
<evidence type="ECO:0000256" key="1">
    <source>
        <dbReference type="ARBA" id="ARBA00004701"/>
    </source>
</evidence>
<dbReference type="PANTHER" id="PTHR43750:SF3">
    <property type="entry name" value="UDP-GLUCOSE 6-DEHYDROGENASE TUAD"/>
    <property type="match status" value="1"/>
</dbReference>
<comment type="catalytic activity">
    <reaction evidence="4">
        <text>UDP-alpha-D-glucose + 2 NAD(+) + H2O = UDP-alpha-D-glucuronate + 2 NADH + 3 H(+)</text>
        <dbReference type="Rhea" id="RHEA:23596"/>
        <dbReference type="ChEBI" id="CHEBI:15377"/>
        <dbReference type="ChEBI" id="CHEBI:15378"/>
        <dbReference type="ChEBI" id="CHEBI:57540"/>
        <dbReference type="ChEBI" id="CHEBI:57945"/>
        <dbReference type="ChEBI" id="CHEBI:58052"/>
        <dbReference type="ChEBI" id="CHEBI:58885"/>
        <dbReference type="EC" id="1.1.1.22"/>
    </reaction>
</comment>
<feature type="domain" description="UDP-glucose/GDP-mannose dehydrogenase N-terminal" evidence="9">
    <location>
        <begin position="1"/>
        <end position="183"/>
    </location>
</feature>
<dbReference type="InterPro" id="IPR008927">
    <property type="entry name" value="6-PGluconate_DH-like_C_sf"/>
</dbReference>
<dbReference type="GO" id="GO:0006065">
    <property type="term" value="P:UDP-glucuronate biosynthetic process"/>
    <property type="evidence" value="ECO:0007669"/>
    <property type="project" value="UniProtKB-UniPathway"/>
</dbReference>
<comment type="pathway">
    <text evidence="1">Nucleotide-sugar biosynthesis; UDP-alpha-D-glucuronate biosynthesis; UDP-alpha-D-glucuronate from UDP-alpha-D-glucose: step 1/1.</text>
</comment>
<dbReference type="Pfam" id="PF00984">
    <property type="entry name" value="UDPG_MGDP_dh"/>
    <property type="match status" value="1"/>
</dbReference>
<dbReference type="Gene3D" id="1.20.5.100">
    <property type="entry name" value="Cytochrome c1, transmembrane anchor, C-terminal"/>
    <property type="match status" value="1"/>
</dbReference>
<feature type="binding site" evidence="7">
    <location>
        <position position="122"/>
    </location>
    <ligand>
        <name>NAD(+)</name>
        <dbReference type="ChEBI" id="CHEBI:57540"/>
    </ligand>
</feature>
<evidence type="ECO:0000256" key="4">
    <source>
        <dbReference type="ARBA" id="ARBA00047473"/>
    </source>
</evidence>
<evidence type="ECO:0000256" key="3">
    <source>
        <dbReference type="ARBA" id="ARBA00012954"/>
    </source>
</evidence>
<keyword evidence="7" id="KW-0520">NAD</keyword>
<protein>
    <recommendedName>
        <fullName evidence="3">UDP-glucose 6-dehydrogenase</fullName>
        <ecNumber evidence="3">1.1.1.22</ecNumber>
    </recommendedName>
</protein>
<evidence type="ECO:0000313" key="10">
    <source>
        <dbReference type="EMBL" id="OGI65028.1"/>
    </source>
</evidence>
<dbReference type="GO" id="GO:0051287">
    <property type="term" value="F:NAD binding"/>
    <property type="evidence" value="ECO:0007669"/>
    <property type="project" value="InterPro"/>
</dbReference>
<dbReference type="SUPFAM" id="SSF51735">
    <property type="entry name" value="NAD(P)-binding Rossmann-fold domains"/>
    <property type="match status" value="1"/>
</dbReference>
<name>A0A1F6V5X0_9BACT</name>
<organism evidence="10 11">
    <name type="scientific">Candidatus Nomurabacteria bacterium RIFCSPHIGHO2_01_FULL_39_10</name>
    <dbReference type="NCBI Taxonomy" id="1801733"/>
    <lineage>
        <taxon>Bacteria</taxon>
        <taxon>Candidatus Nomuraibacteriota</taxon>
    </lineage>
</organism>
<feature type="binding site" evidence="6">
    <location>
        <position position="207"/>
    </location>
    <ligand>
        <name>substrate</name>
    </ligand>
</feature>
<dbReference type="UniPathway" id="UPA00038">
    <property type="reaction ID" value="UER00491"/>
</dbReference>
<dbReference type="PIRSF" id="PIRSF500134">
    <property type="entry name" value="UDPglc_DH_bac"/>
    <property type="match status" value="1"/>
</dbReference>
<comment type="caution">
    <text evidence="10">The sequence shown here is derived from an EMBL/GenBank/DDBJ whole genome shotgun (WGS) entry which is preliminary data.</text>
</comment>
<dbReference type="AlphaFoldDB" id="A0A1F6V5X0"/>
<evidence type="ECO:0000256" key="2">
    <source>
        <dbReference type="ARBA" id="ARBA00006601"/>
    </source>
</evidence>
<evidence type="ECO:0000256" key="5">
    <source>
        <dbReference type="PIRSR" id="PIRSR500134-1"/>
    </source>
</evidence>
<proteinExistence type="inferred from homology"/>
<feature type="non-terminal residue" evidence="10">
    <location>
        <position position="313"/>
    </location>
</feature>
<feature type="active site" description="Nucleophile" evidence="5">
    <location>
        <position position="263"/>
    </location>
</feature>
<dbReference type="InterPro" id="IPR036291">
    <property type="entry name" value="NAD(P)-bd_dom_sf"/>
</dbReference>
<comment type="similarity">
    <text evidence="2">Belongs to the UDP-glucose/GDP-mannose dehydrogenase family.</text>
</comment>
<evidence type="ECO:0000256" key="6">
    <source>
        <dbReference type="PIRSR" id="PIRSR500134-2"/>
    </source>
</evidence>
<dbReference type="InterPro" id="IPR017476">
    <property type="entry name" value="UDP-Glc/GDP-Man"/>
</dbReference>
<accession>A0A1F6V5X0</accession>
<reference evidence="10 11" key="1">
    <citation type="journal article" date="2016" name="Nat. Commun.">
        <title>Thousands of microbial genomes shed light on interconnected biogeochemical processes in an aquifer system.</title>
        <authorList>
            <person name="Anantharaman K."/>
            <person name="Brown C.T."/>
            <person name="Hug L.A."/>
            <person name="Sharon I."/>
            <person name="Castelle C.J."/>
            <person name="Probst A.J."/>
            <person name="Thomas B.C."/>
            <person name="Singh A."/>
            <person name="Wilkins M.J."/>
            <person name="Karaoz U."/>
            <person name="Brodie E.L."/>
            <person name="Williams K.H."/>
            <person name="Hubbard S.S."/>
            <person name="Banfield J.F."/>
        </authorList>
    </citation>
    <scope>NUCLEOTIDE SEQUENCE [LARGE SCALE GENOMIC DNA]</scope>
</reference>
<dbReference type="InterPro" id="IPR001732">
    <property type="entry name" value="UDP-Glc/GDP-Man_DH_N"/>
</dbReference>
<evidence type="ECO:0000259" key="9">
    <source>
        <dbReference type="Pfam" id="PF03721"/>
    </source>
</evidence>
<evidence type="ECO:0000259" key="8">
    <source>
        <dbReference type="Pfam" id="PF00984"/>
    </source>
</evidence>
<dbReference type="Pfam" id="PF03721">
    <property type="entry name" value="UDPG_MGDP_dh_N"/>
    <property type="match status" value="1"/>
</dbReference>
<evidence type="ECO:0000256" key="7">
    <source>
        <dbReference type="PIRSR" id="PIRSR500134-3"/>
    </source>
</evidence>
<gene>
    <name evidence="10" type="ORF">A2642_00635</name>
</gene>
<dbReference type="EC" id="1.1.1.22" evidence="3"/>
<feature type="binding site" evidence="7">
    <location>
        <position position="86"/>
    </location>
    <ligand>
        <name>NAD(+)</name>
        <dbReference type="ChEBI" id="CHEBI:57540"/>
    </ligand>
</feature>
<feature type="binding site" evidence="7">
    <location>
        <position position="30"/>
    </location>
    <ligand>
        <name>NAD(+)</name>
        <dbReference type="ChEBI" id="CHEBI:57540"/>
    </ligand>
</feature>